<evidence type="ECO:0000256" key="3">
    <source>
        <dbReference type="ARBA" id="ARBA00022946"/>
    </source>
</evidence>
<dbReference type="InterPro" id="IPR052377">
    <property type="entry name" value="Mitochondrial_ECH-domain"/>
</dbReference>
<dbReference type="Pfam" id="PF00378">
    <property type="entry name" value="ECH_1"/>
    <property type="match status" value="1"/>
</dbReference>
<dbReference type="SUPFAM" id="SSF52096">
    <property type="entry name" value="ClpP/crotonase"/>
    <property type="match status" value="1"/>
</dbReference>
<evidence type="ECO:0000256" key="5">
    <source>
        <dbReference type="ARBA" id="ARBA00023128"/>
    </source>
</evidence>
<dbReference type="GO" id="GO:0006631">
    <property type="term" value="P:fatty acid metabolic process"/>
    <property type="evidence" value="ECO:0007669"/>
    <property type="project" value="UniProtKB-KW"/>
</dbReference>
<evidence type="ECO:0000256" key="4">
    <source>
        <dbReference type="ARBA" id="ARBA00023098"/>
    </source>
</evidence>
<dbReference type="Gene3D" id="3.90.226.10">
    <property type="entry name" value="2-enoyl-CoA Hydratase, Chain A, domain 1"/>
    <property type="match status" value="1"/>
</dbReference>
<dbReference type="AlphaFoldDB" id="A0AA88IHE7"/>
<comment type="subcellular location">
    <subcellularLocation>
        <location evidence="1">Mitochondrion</location>
    </subcellularLocation>
</comment>
<organism evidence="8 9">
    <name type="scientific">Artemia franciscana</name>
    <name type="common">Brine shrimp</name>
    <name type="synonym">Artemia sanfranciscana</name>
    <dbReference type="NCBI Taxonomy" id="6661"/>
    <lineage>
        <taxon>Eukaryota</taxon>
        <taxon>Metazoa</taxon>
        <taxon>Ecdysozoa</taxon>
        <taxon>Arthropoda</taxon>
        <taxon>Crustacea</taxon>
        <taxon>Branchiopoda</taxon>
        <taxon>Anostraca</taxon>
        <taxon>Artemiidae</taxon>
        <taxon>Artemia</taxon>
    </lineage>
</organism>
<gene>
    <name evidence="8" type="ORF">QYM36_004577</name>
</gene>
<proteinExistence type="predicted"/>
<protein>
    <recommendedName>
        <fullName evidence="7">Enoyl-CoA hydratase domain-containing protein 3, mitochondrial</fullName>
    </recommendedName>
</protein>
<comment type="caution">
    <text evidence="8">The sequence shown here is derived from an EMBL/GenBank/DDBJ whole genome shotgun (WGS) entry which is preliminary data.</text>
</comment>
<keyword evidence="2" id="KW-0276">Fatty acid metabolism</keyword>
<evidence type="ECO:0000313" key="9">
    <source>
        <dbReference type="Proteomes" id="UP001187531"/>
    </source>
</evidence>
<dbReference type="PANTHER" id="PTHR43602">
    <property type="match status" value="1"/>
</dbReference>
<evidence type="ECO:0000256" key="1">
    <source>
        <dbReference type="ARBA" id="ARBA00004173"/>
    </source>
</evidence>
<accession>A0AA88IHE7</accession>
<dbReference type="Proteomes" id="UP001187531">
    <property type="component" value="Unassembled WGS sequence"/>
</dbReference>
<dbReference type="InterPro" id="IPR014748">
    <property type="entry name" value="Enoyl-CoA_hydra_C"/>
</dbReference>
<dbReference type="PANTHER" id="PTHR43602:SF1">
    <property type="entry name" value="ENOYL-COA HYDRATASE DOMAIN-CONTAINING PROTEIN 3, MITOCHONDRIAL"/>
    <property type="match status" value="1"/>
</dbReference>
<keyword evidence="4" id="KW-0443">Lipid metabolism</keyword>
<reference evidence="8" key="1">
    <citation type="submission" date="2023-07" db="EMBL/GenBank/DDBJ databases">
        <title>Chromosome-level genome assembly of Artemia franciscana.</title>
        <authorList>
            <person name="Jo E."/>
        </authorList>
    </citation>
    <scope>NUCLEOTIDE SEQUENCE</scope>
    <source>
        <tissue evidence="8">Whole body</tissue>
    </source>
</reference>
<evidence type="ECO:0000256" key="7">
    <source>
        <dbReference type="ARBA" id="ARBA00040545"/>
    </source>
</evidence>
<evidence type="ECO:0000313" key="8">
    <source>
        <dbReference type="EMBL" id="KAK2720737.1"/>
    </source>
</evidence>
<dbReference type="Gene3D" id="1.10.12.10">
    <property type="entry name" value="Lyase 2-enoyl-coa Hydratase, Chain A, domain 2"/>
    <property type="match status" value="1"/>
</dbReference>
<dbReference type="GO" id="GO:0005739">
    <property type="term" value="C:mitochondrion"/>
    <property type="evidence" value="ECO:0007669"/>
    <property type="project" value="UniProtKB-SubCell"/>
</dbReference>
<dbReference type="CDD" id="cd06558">
    <property type="entry name" value="crotonase-like"/>
    <property type="match status" value="1"/>
</dbReference>
<comment type="function">
    <text evidence="6">May play a role in fatty acid biosynthesis and insulin sensitivity.</text>
</comment>
<keyword evidence="9" id="KW-1185">Reference proteome</keyword>
<dbReference type="GO" id="GO:0016836">
    <property type="term" value="F:hydro-lyase activity"/>
    <property type="evidence" value="ECO:0007669"/>
    <property type="project" value="TreeGrafter"/>
</dbReference>
<name>A0AA88IHE7_ARTSF</name>
<evidence type="ECO:0000256" key="6">
    <source>
        <dbReference type="ARBA" id="ARBA00037410"/>
    </source>
</evidence>
<evidence type="ECO:0000256" key="2">
    <source>
        <dbReference type="ARBA" id="ARBA00022832"/>
    </source>
</evidence>
<dbReference type="InterPro" id="IPR001753">
    <property type="entry name" value="Enoyl-CoA_hydra/iso"/>
</dbReference>
<dbReference type="InterPro" id="IPR029045">
    <property type="entry name" value="ClpP/crotonase-like_dom_sf"/>
</dbReference>
<keyword evidence="3" id="KW-0809">Transit peptide</keyword>
<sequence length="277" mass="29973">MPITIYGSAVTNGAGAVCQKVLFKQQDGVARIILNDLKTRNALSLEVLNLLKDHFKSLNEQTRCVVISSTGPVFSAGHNLKELRTENGINHHRRVFETCESLMCDIINIDVPVIAQVKGLAAAAGCQLVATCDIVIAGNSATFSTPGANFGLFCSTPGIPLVRCVPGKVASYMLLTGQPITAQEAMEVGLVSKVVPENSLDAETEKVIDDILKKSKSVIALGKKFLSEQKEMNVIQALKKGTEIMVENLRLEDAQEGVDSFKEKRSPTWKHSVKTVH</sequence>
<keyword evidence="5" id="KW-0496">Mitochondrion</keyword>
<dbReference type="EMBL" id="JAVRJZ010000007">
    <property type="protein sequence ID" value="KAK2720737.1"/>
    <property type="molecule type" value="Genomic_DNA"/>
</dbReference>